<organism evidence="3 4">
    <name type="scientific">Ancylobacter mangrovi</name>
    <dbReference type="NCBI Taxonomy" id="2972472"/>
    <lineage>
        <taxon>Bacteria</taxon>
        <taxon>Pseudomonadati</taxon>
        <taxon>Pseudomonadota</taxon>
        <taxon>Alphaproteobacteria</taxon>
        <taxon>Hyphomicrobiales</taxon>
        <taxon>Xanthobacteraceae</taxon>
        <taxon>Ancylobacter</taxon>
    </lineage>
</organism>
<evidence type="ECO:0000256" key="1">
    <source>
        <dbReference type="ARBA" id="ARBA00023002"/>
    </source>
</evidence>
<accession>A0A9X2PCE4</accession>
<dbReference type="GO" id="GO:0016491">
    <property type="term" value="F:oxidoreductase activity"/>
    <property type="evidence" value="ECO:0007669"/>
    <property type="project" value="UniProtKB-KW"/>
</dbReference>
<dbReference type="SUPFAM" id="SSF51905">
    <property type="entry name" value="FAD/NAD(P)-binding domain"/>
    <property type="match status" value="1"/>
</dbReference>
<dbReference type="Pfam" id="PF01266">
    <property type="entry name" value="DAO"/>
    <property type="match status" value="1"/>
</dbReference>
<dbReference type="InterPro" id="IPR006076">
    <property type="entry name" value="FAD-dep_OxRdtase"/>
</dbReference>
<keyword evidence="1" id="KW-0560">Oxidoreductase</keyword>
<keyword evidence="4" id="KW-1185">Reference proteome</keyword>
<dbReference type="Gene3D" id="3.30.9.10">
    <property type="entry name" value="D-Amino Acid Oxidase, subunit A, domain 2"/>
    <property type="match status" value="1"/>
</dbReference>
<dbReference type="EMBL" id="JANTHZ010000005">
    <property type="protein sequence ID" value="MCS0496139.1"/>
    <property type="molecule type" value="Genomic_DNA"/>
</dbReference>
<dbReference type="PANTHER" id="PTHR13847">
    <property type="entry name" value="SARCOSINE DEHYDROGENASE-RELATED"/>
    <property type="match status" value="1"/>
</dbReference>
<dbReference type="Gene3D" id="3.50.50.60">
    <property type="entry name" value="FAD/NAD(P)-binding domain"/>
    <property type="match status" value="1"/>
</dbReference>
<evidence type="ECO:0000313" key="4">
    <source>
        <dbReference type="Proteomes" id="UP001151088"/>
    </source>
</evidence>
<dbReference type="Proteomes" id="UP001151088">
    <property type="component" value="Unassembled WGS sequence"/>
</dbReference>
<dbReference type="RefSeq" id="WP_258733293.1">
    <property type="nucleotide sequence ID" value="NZ_JANTHZ010000005.1"/>
</dbReference>
<feature type="domain" description="FAD dependent oxidoreductase" evidence="2">
    <location>
        <begin position="39"/>
        <end position="384"/>
    </location>
</feature>
<dbReference type="AlphaFoldDB" id="A0A9X2PCE4"/>
<dbReference type="GO" id="GO:0005737">
    <property type="term" value="C:cytoplasm"/>
    <property type="evidence" value="ECO:0007669"/>
    <property type="project" value="TreeGrafter"/>
</dbReference>
<evidence type="ECO:0000313" key="3">
    <source>
        <dbReference type="EMBL" id="MCS0496139.1"/>
    </source>
</evidence>
<evidence type="ECO:0000259" key="2">
    <source>
        <dbReference type="Pfam" id="PF01266"/>
    </source>
</evidence>
<protein>
    <submittedName>
        <fullName evidence="3">FAD-binding oxidoreductase</fullName>
    </submittedName>
</protein>
<dbReference type="InterPro" id="IPR036188">
    <property type="entry name" value="FAD/NAD-bd_sf"/>
</dbReference>
<name>A0A9X2PCE4_9HYPH</name>
<comment type="caution">
    <text evidence="3">The sequence shown here is derived from an EMBL/GenBank/DDBJ whole genome shotgun (WGS) entry which is preliminary data.</text>
</comment>
<proteinExistence type="predicted"/>
<dbReference type="PANTHER" id="PTHR13847:SF281">
    <property type="entry name" value="FAD DEPENDENT OXIDOREDUCTASE DOMAIN-CONTAINING PROTEIN"/>
    <property type="match status" value="1"/>
</dbReference>
<reference evidence="3" key="1">
    <citation type="submission" date="2022-08" db="EMBL/GenBank/DDBJ databases">
        <authorList>
            <person name="Li F."/>
        </authorList>
    </citation>
    <scope>NUCLEOTIDE SEQUENCE</scope>
    <source>
        <strain evidence="3">MQZ15Z-1</strain>
    </source>
</reference>
<sequence length="426" mass="45558">MQQATAREAHFDTFYGAMAFGSGPAPPPRRQLTQDVDCDVCVIGGGLAGLWTARALAARGHEVVVIERARVGAGASGRNAGFVGPGYALAPERLARRVGPQATRELWDLSREGVEIVRAVAHAAGLAPVAGRLEVSLADDEAATRRRADWLARCLHVPCEAWSTRELRDVLRTERYYQALHFPESFQLDPLALARHLAAALEEEGVRIFEASEARTADLAGVRKHVATAGGRVRAHHVVLCAGVLSGRVWPEVARAAMPVSTYVGVSEDVGDRLGAAVQFAGGVSDMRRTGNYFRRVGDRLLWGTDATTRTGTPRGLADRLAREIGRTFPALKGVRIEHAWAGTMAYAVHAMPLIGRLEPGVWIASCFGGHGLNTTAMAGELVASGIVEGDERWKQFAPFGIVGAGGLAGRFAAELALRAASLRRQ</sequence>
<gene>
    <name evidence="3" type="ORF">NVS89_13630</name>
</gene>